<keyword evidence="8" id="KW-0479">Metal-binding</keyword>
<organism evidence="14 15">
    <name type="scientific">Zophobas morio</name>
    <dbReference type="NCBI Taxonomy" id="2755281"/>
    <lineage>
        <taxon>Eukaryota</taxon>
        <taxon>Metazoa</taxon>
        <taxon>Ecdysozoa</taxon>
        <taxon>Arthropoda</taxon>
        <taxon>Hexapoda</taxon>
        <taxon>Insecta</taxon>
        <taxon>Pterygota</taxon>
        <taxon>Neoptera</taxon>
        <taxon>Endopterygota</taxon>
        <taxon>Coleoptera</taxon>
        <taxon>Polyphaga</taxon>
        <taxon>Cucujiformia</taxon>
        <taxon>Tenebrionidae</taxon>
        <taxon>Zophobas</taxon>
    </lineage>
</organism>
<gene>
    <name evidence="14" type="ORF">Zmor_000861</name>
</gene>
<dbReference type="InterPro" id="IPR045249">
    <property type="entry name" value="HARBI1-like"/>
</dbReference>
<comment type="caution">
    <text evidence="14">The sequence shown here is derived from an EMBL/GenBank/DDBJ whole genome shotgun (WGS) entry which is preliminary data.</text>
</comment>
<dbReference type="GO" id="GO:0005737">
    <property type="term" value="C:cytoplasm"/>
    <property type="evidence" value="ECO:0007669"/>
    <property type="project" value="UniProtKB-SubCell"/>
</dbReference>
<evidence type="ECO:0000256" key="2">
    <source>
        <dbReference type="ARBA" id="ARBA00004123"/>
    </source>
</evidence>
<protein>
    <recommendedName>
        <fullName evidence="5">Putative nuclease HARBI1</fullName>
    </recommendedName>
    <alternativeName>
        <fullName evidence="11">Harbinger transposase-derived nuclease</fullName>
    </alternativeName>
</protein>
<dbReference type="InterPro" id="IPR027806">
    <property type="entry name" value="HARBI1_dom"/>
</dbReference>
<comment type="subcellular location">
    <subcellularLocation>
        <location evidence="3">Cytoplasm</location>
    </subcellularLocation>
    <subcellularLocation>
        <location evidence="2">Nucleus</location>
    </subcellularLocation>
</comment>
<dbReference type="GO" id="GO:0004518">
    <property type="term" value="F:nuclease activity"/>
    <property type="evidence" value="ECO:0007669"/>
    <property type="project" value="UniProtKB-KW"/>
</dbReference>
<evidence type="ECO:0000256" key="7">
    <source>
        <dbReference type="ARBA" id="ARBA00022722"/>
    </source>
</evidence>
<dbReference type="InterPro" id="IPR026103">
    <property type="entry name" value="HARBI1_animal"/>
</dbReference>
<evidence type="ECO:0000256" key="10">
    <source>
        <dbReference type="ARBA" id="ARBA00023242"/>
    </source>
</evidence>
<proteinExistence type="inferred from homology"/>
<keyword evidence="9" id="KW-0378">Hydrolase</keyword>
<feature type="domain" description="DDE Tnp4" evidence="13">
    <location>
        <begin position="153"/>
        <end position="302"/>
    </location>
</feature>
<evidence type="ECO:0000256" key="11">
    <source>
        <dbReference type="ARBA" id="ARBA00030126"/>
    </source>
</evidence>
<keyword evidence="6" id="KW-0963">Cytoplasm</keyword>
<evidence type="ECO:0000256" key="4">
    <source>
        <dbReference type="ARBA" id="ARBA00006958"/>
    </source>
</evidence>
<evidence type="ECO:0000256" key="6">
    <source>
        <dbReference type="ARBA" id="ARBA00022490"/>
    </source>
</evidence>
<dbReference type="GO" id="GO:0046872">
    <property type="term" value="F:metal ion binding"/>
    <property type="evidence" value="ECO:0007669"/>
    <property type="project" value="UniProtKB-KW"/>
</dbReference>
<keyword evidence="7" id="KW-0540">Nuclease</keyword>
<evidence type="ECO:0000259" key="13">
    <source>
        <dbReference type="Pfam" id="PF13359"/>
    </source>
</evidence>
<evidence type="ECO:0000256" key="12">
    <source>
        <dbReference type="ARBA" id="ARBA00045850"/>
    </source>
</evidence>
<keyword evidence="10" id="KW-0539">Nucleus</keyword>
<comment type="cofactor">
    <cofactor evidence="1">
        <name>a divalent metal cation</name>
        <dbReference type="ChEBI" id="CHEBI:60240"/>
    </cofactor>
</comment>
<dbReference type="EMBL" id="JALNTZ010000001">
    <property type="protein sequence ID" value="KAJ3665364.1"/>
    <property type="molecule type" value="Genomic_DNA"/>
</dbReference>
<dbReference type="AlphaFoldDB" id="A0AA38MRT6"/>
<accession>A0AA38MRT6</accession>
<evidence type="ECO:0000256" key="1">
    <source>
        <dbReference type="ARBA" id="ARBA00001968"/>
    </source>
</evidence>
<keyword evidence="15" id="KW-1185">Reference proteome</keyword>
<dbReference type="PANTHER" id="PTHR22930:SF286">
    <property type="entry name" value="NUCLEASE HARBI1"/>
    <property type="match status" value="1"/>
</dbReference>
<name>A0AA38MRT6_9CUCU</name>
<evidence type="ECO:0000256" key="9">
    <source>
        <dbReference type="ARBA" id="ARBA00022801"/>
    </source>
</evidence>
<evidence type="ECO:0000313" key="15">
    <source>
        <dbReference type="Proteomes" id="UP001168821"/>
    </source>
</evidence>
<reference evidence="14" key="1">
    <citation type="journal article" date="2023" name="G3 (Bethesda)">
        <title>Whole genome assemblies of Zophobas morio and Tenebrio molitor.</title>
        <authorList>
            <person name="Kaur S."/>
            <person name="Stinson S.A."/>
            <person name="diCenzo G.C."/>
        </authorList>
    </citation>
    <scope>NUCLEOTIDE SEQUENCE</scope>
    <source>
        <strain evidence="14">QUZm001</strain>
    </source>
</reference>
<evidence type="ECO:0000256" key="5">
    <source>
        <dbReference type="ARBA" id="ARBA00015519"/>
    </source>
</evidence>
<evidence type="ECO:0000256" key="3">
    <source>
        <dbReference type="ARBA" id="ARBA00004496"/>
    </source>
</evidence>
<evidence type="ECO:0000313" key="14">
    <source>
        <dbReference type="EMBL" id="KAJ3665364.1"/>
    </source>
</evidence>
<dbReference type="Pfam" id="PF13359">
    <property type="entry name" value="DDE_Tnp_4"/>
    <property type="match status" value="1"/>
</dbReference>
<sequence>MAGFARDIEDVVNIREGFGVNVEHVRHVRPRKDPFEEYSDREFRNRYRLTKDAVHFVIDLVRGDLEHLSDQALNISPALQVLVTLRYFAKGCYQTELGDLHGISQPSVSRIVHRVSRAIAGVLPRFVHWPQDIERVKQDFYDVAHFPNIVGCVDCTHIKIKNPDGSRPLLYCNRKGFYSVNVQVVCDATSRITHIVARWRGSVHDSRIWNNCTLKDDFEHGRKTGILLGDSGYACTPYMLTPLLNTHNAAEEAYNRAHKATRVTVECCFGRWKSMFRALQNNMQVSLDTAKACISAIAVLYNIKLSYDDNFEYDDNEDIEDEEPVEEEAVVAEQMAGNLFRQQFIRQHFQR</sequence>
<dbReference type="GO" id="GO:0005634">
    <property type="term" value="C:nucleus"/>
    <property type="evidence" value="ECO:0007669"/>
    <property type="project" value="UniProtKB-SubCell"/>
</dbReference>
<evidence type="ECO:0000256" key="8">
    <source>
        <dbReference type="ARBA" id="ARBA00022723"/>
    </source>
</evidence>
<dbReference type="GO" id="GO:0016787">
    <property type="term" value="F:hydrolase activity"/>
    <property type="evidence" value="ECO:0007669"/>
    <property type="project" value="UniProtKB-KW"/>
</dbReference>
<dbReference type="Proteomes" id="UP001168821">
    <property type="component" value="Unassembled WGS sequence"/>
</dbReference>
<dbReference type="PRINTS" id="PR02086">
    <property type="entry name" value="PUTNUCHARBI1"/>
</dbReference>
<comment type="similarity">
    <text evidence="4">Belongs to the HARBI1 family.</text>
</comment>
<dbReference type="PANTHER" id="PTHR22930">
    <property type="match status" value="1"/>
</dbReference>
<comment type="function">
    <text evidence="12">Transposase-derived protein that may have nuclease activity. Does not have transposase activity.</text>
</comment>